<name>A0A386HRD3_9BACT</name>
<dbReference type="AlphaFoldDB" id="A0A386HRD3"/>
<organism evidence="2 3">
    <name type="scientific">Arachidicoccus soli</name>
    <dbReference type="NCBI Taxonomy" id="2341117"/>
    <lineage>
        <taxon>Bacteria</taxon>
        <taxon>Pseudomonadati</taxon>
        <taxon>Bacteroidota</taxon>
        <taxon>Chitinophagia</taxon>
        <taxon>Chitinophagales</taxon>
        <taxon>Chitinophagaceae</taxon>
        <taxon>Arachidicoccus</taxon>
    </lineage>
</organism>
<dbReference type="KEGG" id="ark:D6B99_11850"/>
<proteinExistence type="predicted"/>
<dbReference type="InterPro" id="IPR049945">
    <property type="entry name" value="AAA_22"/>
</dbReference>
<dbReference type="GO" id="GO:0005524">
    <property type="term" value="F:ATP binding"/>
    <property type="evidence" value="ECO:0007669"/>
    <property type="project" value="UniProtKB-KW"/>
</dbReference>
<sequence length="287" mass="32299">MTQQQKTEIQTMLKQFIEQFPSQSKAAANLKGVSEATIIQLLKGRWESISDEMFTSIGKQVGYDAKGVWHLVETLGMNTIITIVADAKEYGNVFALIGNTGNGKSEVPEWYASKKENTFVVSCAEHFNKKTFLNEMFAAMGKDGSGYGVAEMMDGIVETVLRMKEPVFYLDEYDKLKDEVFLFFITIYNRLEGKCGLIIAGTEVLEKRIKKGVRLSKKGYSEIYSRVGRSFIHVPPPSKREIAEICEVNGCDDQQTIAEICNTCEGDIRRVKRAIHKYKLMQALKAA</sequence>
<dbReference type="SUPFAM" id="SSF52540">
    <property type="entry name" value="P-loop containing nucleoside triphosphate hydrolases"/>
    <property type="match status" value="1"/>
</dbReference>
<gene>
    <name evidence="2" type="ORF">D6B99_11850</name>
</gene>
<feature type="domain" description="ORC1/DEAH AAA+ ATPase" evidence="1">
    <location>
        <begin position="91"/>
        <end position="208"/>
    </location>
</feature>
<dbReference type="Pfam" id="PF13401">
    <property type="entry name" value="AAA_22"/>
    <property type="match status" value="1"/>
</dbReference>
<dbReference type="RefSeq" id="WP_119988686.1">
    <property type="nucleotide sequence ID" value="NZ_CP032489.1"/>
</dbReference>
<dbReference type="Gene3D" id="3.40.50.300">
    <property type="entry name" value="P-loop containing nucleotide triphosphate hydrolases"/>
    <property type="match status" value="1"/>
</dbReference>
<keyword evidence="3" id="KW-1185">Reference proteome</keyword>
<evidence type="ECO:0000259" key="1">
    <source>
        <dbReference type="Pfam" id="PF13401"/>
    </source>
</evidence>
<evidence type="ECO:0000313" key="3">
    <source>
        <dbReference type="Proteomes" id="UP000266118"/>
    </source>
</evidence>
<dbReference type="Proteomes" id="UP000266118">
    <property type="component" value="Chromosome"/>
</dbReference>
<dbReference type="InterPro" id="IPR027417">
    <property type="entry name" value="P-loop_NTPase"/>
</dbReference>
<keyword evidence="2" id="KW-0547">Nucleotide-binding</keyword>
<dbReference type="OrthoDB" id="1426482at2"/>
<reference evidence="2 3" key="1">
    <citation type="submission" date="2018-09" db="EMBL/GenBank/DDBJ databases">
        <title>Arachidicoccus sp. nov., a bacterium isolated from soil.</title>
        <authorList>
            <person name="Weon H.-Y."/>
            <person name="Kwon S.-W."/>
            <person name="Lee S.A."/>
        </authorList>
    </citation>
    <scope>NUCLEOTIDE SEQUENCE [LARGE SCALE GENOMIC DNA]</scope>
    <source>
        <strain evidence="2 3">KIS59-12</strain>
    </source>
</reference>
<dbReference type="GO" id="GO:0016887">
    <property type="term" value="F:ATP hydrolysis activity"/>
    <property type="evidence" value="ECO:0007669"/>
    <property type="project" value="InterPro"/>
</dbReference>
<dbReference type="EMBL" id="CP032489">
    <property type="protein sequence ID" value="AYD48232.1"/>
    <property type="molecule type" value="Genomic_DNA"/>
</dbReference>
<keyword evidence="2" id="KW-0067">ATP-binding</keyword>
<protein>
    <submittedName>
        <fullName evidence="2">ATP-binding protein</fullName>
    </submittedName>
</protein>
<evidence type="ECO:0000313" key="2">
    <source>
        <dbReference type="EMBL" id="AYD48232.1"/>
    </source>
</evidence>
<accession>A0A386HRD3</accession>